<evidence type="ECO:0000256" key="1">
    <source>
        <dbReference type="SAM" id="MobiDB-lite"/>
    </source>
</evidence>
<evidence type="ECO:0000313" key="2">
    <source>
        <dbReference type="EMBL" id="QBR90025.1"/>
    </source>
</evidence>
<evidence type="ECO:0000313" key="3">
    <source>
        <dbReference type="Proteomes" id="UP000295748"/>
    </source>
</evidence>
<dbReference type="Proteomes" id="UP000295748">
    <property type="component" value="Chromosome"/>
</dbReference>
<organism evidence="2 3">
    <name type="scientific">Microbacterium wangchenii</name>
    <dbReference type="NCBI Taxonomy" id="2541726"/>
    <lineage>
        <taxon>Bacteria</taxon>
        <taxon>Bacillati</taxon>
        <taxon>Actinomycetota</taxon>
        <taxon>Actinomycetes</taxon>
        <taxon>Micrococcales</taxon>
        <taxon>Microbacteriaceae</taxon>
        <taxon>Microbacterium</taxon>
    </lineage>
</organism>
<dbReference type="RefSeq" id="WP_135069178.1">
    <property type="nucleotide sequence ID" value="NZ_CP038266.1"/>
</dbReference>
<proteinExistence type="predicted"/>
<protein>
    <recommendedName>
        <fullName evidence="4">Inorganic diphosphatase</fullName>
    </recommendedName>
</protein>
<reference evidence="2 3" key="1">
    <citation type="submission" date="2019-03" db="EMBL/GenBank/DDBJ databases">
        <authorList>
            <person name="Dong K."/>
        </authorList>
    </citation>
    <scope>NUCLEOTIDE SEQUENCE [LARGE SCALE GENOMIC DNA]</scope>
    <source>
        <strain evidence="3">dk512</strain>
    </source>
</reference>
<accession>A0ABX5SXP6</accession>
<keyword evidence="3" id="KW-1185">Reference proteome</keyword>
<feature type="region of interest" description="Disordered" evidence="1">
    <location>
        <begin position="1"/>
        <end position="22"/>
    </location>
</feature>
<name>A0ABX5SXP6_9MICO</name>
<gene>
    <name evidence="2" type="ORF">E4K62_15820</name>
</gene>
<evidence type="ECO:0008006" key="4">
    <source>
        <dbReference type="Google" id="ProtNLM"/>
    </source>
</evidence>
<dbReference type="EMBL" id="CP038266">
    <property type="protein sequence ID" value="QBR90025.1"/>
    <property type="molecule type" value="Genomic_DNA"/>
</dbReference>
<sequence length="59" mass="6136">MSKPAWSTAHARASPPGFRGGGIPDGVLFILEQRTTDLAFSDVILPADGVLDDGVVILS</sequence>